<evidence type="ECO:0000256" key="3">
    <source>
        <dbReference type="SAM" id="MobiDB-lite"/>
    </source>
</evidence>
<dbReference type="Proteomes" id="UP001214441">
    <property type="component" value="Unassembled WGS sequence"/>
</dbReference>
<dbReference type="SUPFAM" id="SSF49899">
    <property type="entry name" value="Concanavalin A-like lectins/glucanases"/>
    <property type="match status" value="1"/>
</dbReference>
<protein>
    <submittedName>
        <fullName evidence="5">LamG domain-containing protein</fullName>
    </submittedName>
</protein>
<reference evidence="5 6" key="1">
    <citation type="submission" date="2023-05" db="EMBL/GenBank/DDBJ databases">
        <title>Streptantibioticus silvisoli sp. nov., acidotolerant actinomycetes 1 from pine litter.</title>
        <authorList>
            <person name="Swiecimska M."/>
            <person name="Golinska P."/>
            <person name="Sangal V."/>
            <person name="Wachnowicz B."/>
            <person name="Goodfellow M."/>
        </authorList>
    </citation>
    <scope>NUCLEOTIDE SEQUENCE [LARGE SCALE GENOMIC DNA]</scope>
    <source>
        <strain evidence="5 6">DSM 42109</strain>
    </source>
</reference>
<name>A0ABT7A2C4_9ACTN</name>
<dbReference type="InterPro" id="IPR006558">
    <property type="entry name" value="LamG-like"/>
</dbReference>
<evidence type="ECO:0000256" key="1">
    <source>
        <dbReference type="ARBA" id="ARBA00022729"/>
    </source>
</evidence>
<comment type="caution">
    <text evidence="5">The sequence shown here is derived from an EMBL/GenBank/DDBJ whole genome shotgun (WGS) entry which is preliminary data.</text>
</comment>
<dbReference type="Gene3D" id="2.60.120.200">
    <property type="match status" value="1"/>
</dbReference>
<sequence>MRVVPGQPGVAGKSAAFDGDSGYARIGEESGPHINSSRSFAVSAWARLDERPDHAAIITAQAGHDRPGFELYYSAAYGRWAFNQYAADHVDASPVRAMQPTGTTARAGEWVHLVGVHDTVADTLTLYVNGQQAGATKLGGAFYADRSMLIGAGSYKGGSVTNHFPGRIDDVRLFDRPVSAHEAQQLFQQRPVLAGRWQLDESTPTEDAPEGATDRTPDSGPSGMDALLHNGAQLDPSAAFMGEQGLLLDGKRAHATTTGMPFNTDESFTRYRGAIWMDSGP</sequence>
<dbReference type="InterPro" id="IPR013320">
    <property type="entry name" value="ConA-like_dom_sf"/>
</dbReference>
<dbReference type="Pfam" id="PF13385">
    <property type="entry name" value="Laminin_G_3"/>
    <property type="match status" value="1"/>
</dbReference>
<dbReference type="SMART" id="SM00560">
    <property type="entry name" value="LamGL"/>
    <property type="match status" value="1"/>
</dbReference>
<proteinExistence type="predicted"/>
<feature type="region of interest" description="Disordered" evidence="3">
    <location>
        <begin position="201"/>
        <end position="229"/>
    </location>
</feature>
<gene>
    <name evidence="5" type="ORF">NMN56_026645</name>
</gene>
<feature type="domain" description="LamG-like jellyroll fold" evidence="4">
    <location>
        <begin position="38"/>
        <end position="181"/>
    </location>
</feature>
<evidence type="ECO:0000313" key="5">
    <source>
        <dbReference type="EMBL" id="MDJ1135472.1"/>
    </source>
</evidence>
<dbReference type="RefSeq" id="WP_274043201.1">
    <property type="nucleotide sequence ID" value="NZ_JANCPR020000029.1"/>
</dbReference>
<evidence type="ECO:0000256" key="2">
    <source>
        <dbReference type="ARBA" id="ARBA00023157"/>
    </source>
</evidence>
<dbReference type="InterPro" id="IPR042837">
    <property type="entry name" value="PTX3"/>
</dbReference>
<keyword evidence="2" id="KW-1015">Disulfide bond</keyword>
<accession>A0ABT7A2C4</accession>
<evidence type="ECO:0000313" key="6">
    <source>
        <dbReference type="Proteomes" id="UP001214441"/>
    </source>
</evidence>
<organism evidence="5 6">
    <name type="scientific">Streptomyces iconiensis</name>
    <dbReference type="NCBI Taxonomy" id="1384038"/>
    <lineage>
        <taxon>Bacteria</taxon>
        <taxon>Bacillati</taxon>
        <taxon>Actinomycetota</taxon>
        <taxon>Actinomycetes</taxon>
        <taxon>Kitasatosporales</taxon>
        <taxon>Streptomycetaceae</taxon>
        <taxon>Streptomyces</taxon>
    </lineage>
</organism>
<evidence type="ECO:0000259" key="4">
    <source>
        <dbReference type="SMART" id="SM00560"/>
    </source>
</evidence>
<keyword evidence="6" id="KW-1185">Reference proteome</keyword>
<dbReference type="PANTHER" id="PTHR46943:SF1">
    <property type="entry name" value="PENTRAXIN-RELATED PROTEIN PTX3"/>
    <property type="match status" value="1"/>
</dbReference>
<dbReference type="EMBL" id="JANCPR020000029">
    <property type="protein sequence ID" value="MDJ1135472.1"/>
    <property type="molecule type" value="Genomic_DNA"/>
</dbReference>
<keyword evidence="1" id="KW-0732">Signal</keyword>
<dbReference type="PANTHER" id="PTHR46943">
    <property type="entry name" value="PENTRAXIN-RELATED PROTEIN PTX3"/>
    <property type="match status" value="1"/>
</dbReference>